<evidence type="ECO:0000313" key="2">
    <source>
        <dbReference type="Proteomes" id="UP001163603"/>
    </source>
</evidence>
<proteinExistence type="predicted"/>
<keyword evidence="2" id="KW-1185">Reference proteome</keyword>
<dbReference type="Proteomes" id="UP001163603">
    <property type="component" value="Chromosome 14"/>
</dbReference>
<protein>
    <submittedName>
        <fullName evidence="1">Uncharacterized protein</fullName>
    </submittedName>
</protein>
<gene>
    <name evidence="1" type="ORF">Pint_34097</name>
</gene>
<accession>A0ACC0X5E8</accession>
<organism evidence="1 2">
    <name type="scientific">Pistacia integerrima</name>
    <dbReference type="NCBI Taxonomy" id="434235"/>
    <lineage>
        <taxon>Eukaryota</taxon>
        <taxon>Viridiplantae</taxon>
        <taxon>Streptophyta</taxon>
        <taxon>Embryophyta</taxon>
        <taxon>Tracheophyta</taxon>
        <taxon>Spermatophyta</taxon>
        <taxon>Magnoliopsida</taxon>
        <taxon>eudicotyledons</taxon>
        <taxon>Gunneridae</taxon>
        <taxon>Pentapetalae</taxon>
        <taxon>rosids</taxon>
        <taxon>malvids</taxon>
        <taxon>Sapindales</taxon>
        <taxon>Anacardiaceae</taxon>
        <taxon>Pistacia</taxon>
    </lineage>
</organism>
<evidence type="ECO:0000313" key="1">
    <source>
        <dbReference type="EMBL" id="KAJ0010204.1"/>
    </source>
</evidence>
<dbReference type="EMBL" id="CM047749">
    <property type="protein sequence ID" value="KAJ0010204.1"/>
    <property type="molecule type" value="Genomic_DNA"/>
</dbReference>
<sequence length="306" mass="35645">MANALCDIRLLLIATALAFIYIQMRLFSTQSEYADQMAAAIESENHCTSQMRLLIDQISMQQGRIVALEEEKKRRDQECGQLKALVKDLERKGLERLIDKVQVPVAAVVVMACNRADYLERTINSIIKYQSSVATKYPLFVSQDGSDPNVKKKALSYDQLTYMQHLDFEPVHTERPGELTAYYKIARHYKWALDELFYKHNFSRVIILEDDMEIAPDFFDYFEAAAALLDKDKSIMAVSSWNDNGQKQFVHDPYVLYRSDFFPGLGWMLTRTTWDELSPKWPKAYPFCLLYYEYLISMHNESIYLL</sequence>
<name>A0ACC0X5E8_9ROSI</name>
<comment type="caution">
    <text evidence="1">The sequence shown here is derived from an EMBL/GenBank/DDBJ whole genome shotgun (WGS) entry which is preliminary data.</text>
</comment>
<reference evidence="2" key="1">
    <citation type="journal article" date="2023" name="G3 (Bethesda)">
        <title>Genome assembly and association tests identify interacting loci associated with vigor, precocity, and sex in interspecific pistachio rootstocks.</title>
        <authorList>
            <person name="Palmer W."/>
            <person name="Jacygrad E."/>
            <person name="Sagayaradj S."/>
            <person name="Cavanaugh K."/>
            <person name="Han R."/>
            <person name="Bertier L."/>
            <person name="Beede B."/>
            <person name="Kafkas S."/>
            <person name="Golino D."/>
            <person name="Preece J."/>
            <person name="Michelmore R."/>
        </authorList>
    </citation>
    <scope>NUCLEOTIDE SEQUENCE [LARGE SCALE GENOMIC DNA]</scope>
</reference>